<evidence type="ECO:0000256" key="1">
    <source>
        <dbReference type="SAM" id="MobiDB-lite"/>
    </source>
</evidence>
<evidence type="ECO:0000256" key="2">
    <source>
        <dbReference type="SAM" id="SignalP"/>
    </source>
</evidence>
<keyword evidence="4" id="KW-1185">Reference proteome</keyword>
<accession>A0A6P1YKG5</accession>
<name>A0A6P1YKG5_9HYPH</name>
<reference evidence="3 4" key="1">
    <citation type="submission" date="2020-02" db="EMBL/GenBank/DDBJ databases">
        <authorList>
            <person name="Li G."/>
        </authorList>
    </citation>
    <scope>NUCLEOTIDE SEQUENCE [LARGE SCALE GENOMIC DNA]</scope>
    <source>
        <strain evidence="3 4">DSM 102029</strain>
    </source>
</reference>
<dbReference type="KEGG" id="apra:G3A50_08855"/>
<dbReference type="Proteomes" id="UP000464751">
    <property type="component" value="Chromosome"/>
</dbReference>
<dbReference type="RefSeq" id="WP_163074894.1">
    <property type="nucleotide sequence ID" value="NZ_CP048630.1"/>
</dbReference>
<dbReference type="AlphaFoldDB" id="A0A6P1YKG5"/>
<evidence type="ECO:0000313" key="4">
    <source>
        <dbReference type="Proteomes" id="UP000464751"/>
    </source>
</evidence>
<feature type="chain" id="PRO_5026676461" evidence="2">
    <location>
        <begin position="22"/>
        <end position="115"/>
    </location>
</feature>
<protein>
    <submittedName>
        <fullName evidence="3">Uncharacterized protein</fullName>
    </submittedName>
</protein>
<evidence type="ECO:0000313" key="3">
    <source>
        <dbReference type="EMBL" id="QIB33799.1"/>
    </source>
</evidence>
<organism evidence="3 4">
    <name type="scientific">Ancylobacter pratisalsi</name>
    <dbReference type="NCBI Taxonomy" id="1745854"/>
    <lineage>
        <taxon>Bacteria</taxon>
        <taxon>Pseudomonadati</taxon>
        <taxon>Pseudomonadota</taxon>
        <taxon>Alphaproteobacteria</taxon>
        <taxon>Hyphomicrobiales</taxon>
        <taxon>Xanthobacteraceae</taxon>
        <taxon>Ancylobacter</taxon>
    </lineage>
</organism>
<proteinExistence type="predicted"/>
<feature type="region of interest" description="Disordered" evidence="1">
    <location>
        <begin position="44"/>
        <end position="79"/>
    </location>
</feature>
<feature type="signal peptide" evidence="2">
    <location>
        <begin position="1"/>
        <end position="21"/>
    </location>
</feature>
<sequence length="115" mass="11509">MKPILATLATLLLLGSAPAFADDCAQAAADAQSALDRVLADLAANGPSAPEGDDALLSEEPTPNSIAQTEAELGDGTQPEVAQKALDRARAAAAAGNEDACQKEVAAAREAIGLK</sequence>
<gene>
    <name evidence="3" type="ORF">G3A50_08855</name>
</gene>
<dbReference type="EMBL" id="CP048630">
    <property type="protein sequence ID" value="QIB33799.1"/>
    <property type="molecule type" value="Genomic_DNA"/>
</dbReference>
<keyword evidence="2" id="KW-0732">Signal</keyword>